<accession>G0UAU6</accession>
<keyword evidence="1" id="KW-0472">Membrane</keyword>
<dbReference type="PANTHER" id="PTHR12406">
    <property type="entry name" value="CALCIUM-INDEPENDENT PHOSPHOLIPASE A2 IPLA2 -RELATED"/>
    <property type="match status" value="1"/>
</dbReference>
<dbReference type="GO" id="GO:0019433">
    <property type="term" value="P:triglyceride catabolic process"/>
    <property type="evidence" value="ECO:0007669"/>
    <property type="project" value="TreeGrafter"/>
</dbReference>
<evidence type="ECO:0008006" key="3">
    <source>
        <dbReference type="Google" id="ProtNLM"/>
    </source>
</evidence>
<proteinExistence type="predicted"/>
<dbReference type="SUPFAM" id="SSF52151">
    <property type="entry name" value="FabD/lysophospholipase-like"/>
    <property type="match status" value="1"/>
</dbReference>
<sequence length="320" mass="36324">MPATDPREWIKKVRSKTPVLLEVGKPAPRAVLSFGGCGFLVTYSLGVALYLQQEKADFLAHSFLLGAGTGVIPAVALACGPRAVNIEKIRDAIVDNRFMVTDEEKRVEVFTKCINQFLPRNAVELVAGRLALTIGFSNRDAGYMTQSKEHVHFGHHIAQWTDVNDLGQCIMAATAPNTTKPMIFRDADNVMRGTMMSLSSELDQYCRHIYIHGYCGYPFSRHQTRHNIFFGRHGFLSNTHFPFWRQALLAFAPTIGGNARRDDLLEAYDAGYNDARRYERWEEDPYHFAKSDRSPNDEFSFRQLRANLFGGKRAHERFEL</sequence>
<dbReference type="OMA" id="DPGYMTQ"/>
<keyword evidence="1" id="KW-1133">Transmembrane helix</keyword>
<dbReference type="GO" id="GO:0016020">
    <property type="term" value="C:membrane"/>
    <property type="evidence" value="ECO:0007669"/>
    <property type="project" value="TreeGrafter"/>
</dbReference>
<protein>
    <recommendedName>
        <fullName evidence="3">PNPLA domain-containing protein</fullName>
    </recommendedName>
</protein>
<dbReference type="GO" id="GO:0005737">
    <property type="term" value="C:cytoplasm"/>
    <property type="evidence" value="ECO:0007669"/>
    <property type="project" value="TreeGrafter"/>
</dbReference>
<dbReference type="VEuPathDB" id="TriTrypDB:TvY486_1104170"/>
<dbReference type="AlphaFoldDB" id="G0UAU6"/>
<dbReference type="GO" id="GO:0005811">
    <property type="term" value="C:lipid droplet"/>
    <property type="evidence" value="ECO:0007669"/>
    <property type="project" value="TreeGrafter"/>
</dbReference>
<reference evidence="2" key="1">
    <citation type="journal article" date="2012" name="Proc. Natl. Acad. Sci. U.S.A.">
        <title>Antigenic diversity is generated by distinct evolutionary mechanisms in African trypanosome species.</title>
        <authorList>
            <person name="Jackson A.P."/>
            <person name="Berry A."/>
            <person name="Aslett M."/>
            <person name="Allison H.C."/>
            <person name="Burton P."/>
            <person name="Vavrova-Anderson J."/>
            <person name="Brown R."/>
            <person name="Browne H."/>
            <person name="Corton N."/>
            <person name="Hauser H."/>
            <person name="Gamble J."/>
            <person name="Gilderthorp R."/>
            <person name="Marcello L."/>
            <person name="McQuillan J."/>
            <person name="Otto T.D."/>
            <person name="Quail M.A."/>
            <person name="Sanders M.J."/>
            <person name="van Tonder A."/>
            <person name="Ginger M.L."/>
            <person name="Field M.C."/>
            <person name="Barry J.D."/>
            <person name="Hertz-Fowler C."/>
            <person name="Berriman M."/>
        </authorList>
    </citation>
    <scope>NUCLEOTIDE SEQUENCE</scope>
    <source>
        <strain evidence="2">Y486</strain>
    </source>
</reference>
<feature type="transmembrane region" description="Helical" evidence="1">
    <location>
        <begin position="30"/>
        <end position="51"/>
    </location>
</feature>
<organism evidence="2">
    <name type="scientific">Trypanosoma vivax (strain Y486)</name>
    <dbReference type="NCBI Taxonomy" id="1055687"/>
    <lineage>
        <taxon>Eukaryota</taxon>
        <taxon>Discoba</taxon>
        <taxon>Euglenozoa</taxon>
        <taxon>Kinetoplastea</taxon>
        <taxon>Metakinetoplastina</taxon>
        <taxon>Trypanosomatida</taxon>
        <taxon>Trypanosomatidae</taxon>
        <taxon>Trypanosoma</taxon>
        <taxon>Duttonella</taxon>
    </lineage>
</organism>
<dbReference type="EMBL" id="HE573027">
    <property type="protein sequence ID" value="CCC52933.1"/>
    <property type="molecule type" value="Genomic_DNA"/>
</dbReference>
<dbReference type="GO" id="GO:0055088">
    <property type="term" value="P:lipid homeostasis"/>
    <property type="evidence" value="ECO:0007669"/>
    <property type="project" value="TreeGrafter"/>
</dbReference>
<keyword evidence="1" id="KW-0812">Transmembrane</keyword>
<name>G0UAU6_TRYVY</name>
<dbReference type="GO" id="GO:0004806">
    <property type="term" value="F:triacylglycerol lipase activity"/>
    <property type="evidence" value="ECO:0007669"/>
    <property type="project" value="TreeGrafter"/>
</dbReference>
<dbReference type="InterPro" id="IPR033562">
    <property type="entry name" value="PLPL"/>
</dbReference>
<evidence type="ECO:0000256" key="1">
    <source>
        <dbReference type="SAM" id="Phobius"/>
    </source>
</evidence>
<gene>
    <name evidence="2" type="ORF">TVY486_1104170</name>
</gene>
<feature type="transmembrane region" description="Helical" evidence="1">
    <location>
        <begin position="58"/>
        <end position="78"/>
    </location>
</feature>
<evidence type="ECO:0000313" key="2">
    <source>
        <dbReference type="EMBL" id="CCC52933.1"/>
    </source>
</evidence>
<dbReference type="InterPro" id="IPR016035">
    <property type="entry name" value="Acyl_Trfase/lysoPLipase"/>
</dbReference>
<dbReference type="PANTHER" id="PTHR12406:SF7">
    <property type="entry name" value="PATATIN-LIKE PHOSPHOLIPASE DOMAIN-CONTAINING PROTEIN 4"/>
    <property type="match status" value="1"/>
</dbReference>